<evidence type="ECO:0000313" key="5">
    <source>
        <dbReference type="Proteomes" id="UP001642464"/>
    </source>
</evidence>
<dbReference type="PROSITE" id="PS51375">
    <property type="entry name" value="PPR"/>
    <property type="match status" value="1"/>
</dbReference>
<dbReference type="Proteomes" id="UP001642464">
    <property type="component" value="Unassembled WGS sequence"/>
</dbReference>
<dbReference type="NCBIfam" id="TIGR00756">
    <property type="entry name" value="PPR"/>
    <property type="match status" value="1"/>
</dbReference>
<dbReference type="InterPro" id="IPR000210">
    <property type="entry name" value="BTB/POZ_dom"/>
</dbReference>
<dbReference type="Pfam" id="PF00651">
    <property type="entry name" value="BTB"/>
    <property type="match status" value="1"/>
</dbReference>
<dbReference type="Pfam" id="PF13812">
    <property type="entry name" value="PPR_3"/>
    <property type="match status" value="1"/>
</dbReference>
<dbReference type="EMBL" id="CAXAMM010041284">
    <property type="protein sequence ID" value="CAK9098469.1"/>
    <property type="molecule type" value="Genomic_DNA"/>
</dbReference>
<dbReference type="InterPro" id="IPR002885">
    <property type="entry name" value="PPR_rpt"/>
</dbReference>
<evidence type="ECO:0000259" key="3">
    <source>
        <dbReference type="PROSITE" id="PS50097"/>
    </source>
</evidence>
<dbReference type="InterPro" id="IPR011333">
    <property type="entry name" value="SKP1/BTB/POZ_sf"/>
</dbReference>
<dbReference type="InterPro" id="IPR011990">
    <property type="entry name" value="TPR-like_helical_dom_sf"/>
</dbReference>
<comment type="caution">
    <text evidence="4">The sequence shown here is derived from an EMBL/GenBank/DDBJ whole genome shotgun (WGS) entry which is preliminary data.</text>
</comment>
<dbReference type="Gene3D" id="1.25.40.10">
    <property type="entry name" value="Tetratricopeptide repeat domain"/>
    <property type="match status" value="3"/>
</dbReference>
<feature type="repeat" description="PPR" evidence="2">
    <location>
        <begin position="320"/>
        <end position="354"/>
    </location>
</feature>
<protein>
    <submittedName>
        <fullName evidence="4">Chloroplastic</fullName>
    </submittedName>
</protein>
<evidence type="ECO:0000313" key="4">
    <source>
        <dbReference type="EMBL" id="CAK9098469.1"/>
    </source>
</evidence>
<reference evidence="4 5" key="1">
    <citation type="submission" date="2024-02" db="EMBL/GenBank/DDBJ databases">
        <authorList>
            <person name="Chen Y."/>
            <person name="Shah S."/>
            <person name="Dougan E. K."/>
            <person name="Thang M."/>
            <person name="Chan C."/>
        </authorList>
    </citation>
    <scope>NUCLEOTIDE SEQUENCE [LARGE SCALE GENOMIC DNA]</scope>
</reference>
<proteinExistence type="predicted"/>
<organism evidence="4 5">
    <name type="scientific">Durusdinium trenchii</name>
    <dbReference type="NCBI Taxonomy" id="1381693"/>
    <lineage>
        <taxon>Eukaryota</taxon>
        <taxon>Sar</taxon>
        <taxon>Alveolata</taxon>
        <taxon>Dinophyceae</taxon>
        <taxon>Suessiales</taxon>
        <taxon>Symbiodiniaceae</taxon>
        <taxon>Durusdinium</taxon>
    </lineage>
</organism>
<gene>
    <name evidence="4" type="ORF">SCF082_LOCUS46139</name>
</gene>
<name>A0ABP0RDZ0_9DINO</name>
<evidence type="ECO:0000256" key="2">
    <source>
        <dbReference type="PROSITE-ProRule" id="PRU00708"/>
    </source>
</evidence>
<feature type="domain" description="BTB" evidence="3">
    <location>
        <begin position="169"/>
        <end position="229"/>
    </location>
</feature>
<dbReference type="PROSITE" id="PS50097">
    <property type="entry name" value="BTB"/>
    <property type="match status" value="1"/>
</dbReference>
<keyword evidence="1" id="KW-0677">Repeat</keyword>
<accession>A0ABP0RDZ0</accession>
<evidence type="ECO:0000256" key="1">
    <source>
        <dbReference type="ARBA" id="ARBA00022737"/>
    </source>
</evidence>
<dbReference type="PANTHER" id="PTHR47447:SF17">
    <property type="entry name" value="OS12G0638900 PROTEIN"/>
    <property type="match status" value="1"/>
</dbReference>
<keyword evidence="5" id="KW-1185">Reference proteome</keyword>
<dbReference type="CDD" id="cd18186">
    <property type="entry name" value="BTB_POZ_ZBTB_KLHL-like"/>
    <property type="match status" value="1"/>
</dbReference>
<dbReference type="SUPFAM" id="SSF54695">
    <property type="entry name" value="POZ domain"/>
    <property type="match status" value="1"/>
</dbReference>
<dbReference type="PANTHER" id="PTHR47447">
    <property type="entry name" value="OS03G0856100 PROTEIN"/>
    <property type="match status" value="1"/>
</dbReference>
<sequence length="705" mass="76310">MEEGELLWALIDAGDLDGLKKLNPQKIDWSMLHTERGYTLLIAAVNHGTDIYADQDQGERALKIIEWLISSGASTSQKCSPKSKYRLSVGSGEKEMEVHYAGHSAVSFVAAWREQLRNKPQHSKRLSFLGNVLNCFATATSSKGQRPRVSIDEGIAELWEKYLGAKDSHDLTIEAADGSVTAHAQMLKEASPVIRAMLASPMKERHNQRIEVKDTPSSGVSLFLEILYTCSTQGDPDYKTALHALDLAHRWQVDVVVPILADLLPGMITDESFQSIAEHAILQGLERVKAASQRFGAESAAVQAQLKGGRLPATVMQLFSTVSFNAALSACERAGLWQLAVQLLAEMKEAKQQPDLLSKNCFLGACSRAGHWREALEALADSKADVVSFSCALGACGAASQWPRALRLFTELEEGIGADTTARNAAITAMATASEWQQALSLLWKGFGLRQTDVISFNACIKACEGGAKWQLALLLLSFIIDHSFADVVSYNAAITCCEKGEQWQIALMLLSHLRSGNTATVVSFSAAISASAAGKLWPSALELMGMMRALAIQPNVISQNAALTACEKGQEWLRALDMWRGGFGELQRSLVSFNAAISACEKGVAWEEALELQNGLEENHIEADAISFVAALGACEKASHWVRTLRLLGQLTAEIDIGTYNCAISAFGGNGCLKQSCVCNMSIKTQDTTELISAAGRPQTLDET</sequence>
<dbReference type="Gene3D" id="3.30.710.10">
    <property type="entry name" value="Potassium Channel Kv1.1, Chain A"/>
    <property type="match status" value="1"/>
</dbReference>
<dbReference type="SMART" id="SM00225">
    <property type="entry name" value="BTB"/>
    <property type="match status" value="1"/>
</dbReference>